<dbReference type="InterPro" id="IPR017941">
    <property type="entry name" value="Rieske_2Fe-2S"/>
</dbReference>
<comment type="cofactor">
    <cofactor evidence="5">
        <name>[2Fe-2S] cluster</name>
        <dbReference type="ChEBI" id="CHEBI:190135"/>
    </cofactor>
</comment>
<evidence type="ECO:0000256" key="2">
    <source>
        <dbReference type="ARBA" id="ARBA00022723"/>
    </source>
</evidence>
<dbReference type="CDD" id="cd03528">
    <property type="entry name" value="Rieske_RO_ferredoxin"/>
    <property type="match status" value="1"/>
</dbReference>
<keyword evidence="3" id="KW-0408">Iron</keyword>
<evidence type="ECO:0000256" key="4">
    <source>
        <dbReference type="ARBA" id="ARBA00023014"/>
    </source>
</evidence>
<keyword evidence="1" id="KW-0001">2Fe-2S</keyword>
<dbReference type="GO" id="GO:0046872">
    <property type="term" value="F:metal ion binding"/>
    <property type="evidence" value="ECO:0007669"/>
    <property type="project" value="UniProtKB-KW"/>
</dbReference>
<dbReference type="Gene3D" id="2.102.10.10">
    <property type="entry name" value="Rieske [2Fe-2S] iron-sulphur domain"/>
    <property type="match status" value="1"/>
</dbReference>
<proteinExistence type="predicted"/>
<dbReference type="GO" id="GO:0051537">
    <property type="term" value="F:2 iron, 2 sulfur cluster binding"/>
    <property type="evidence" value="ECO:0007669"/>
    <property type="project" value="UniProtKB-KW"/>
</dbReference>
<sequence length="111" mass="12271">MSDEMNTQYDYFRITTKDELPDGERLFVEIGAKPIVIFALNGQYFATSDECSHDGGPIGDGKIEGFEIICPRHGARFDIRTGKATRFPAVEAIAQFPVRVVDGYIEVGIPA</sequence>
<keyword evidence="7" id="KW-0223">Dioxygenase</keyword>
<organism evidence="7">
    <name type="scientific">bioreactor metagenome</name>
    <dbReference type="NCBI Taxonomy" id="1076179"/>
    <lineage>
        <taxon>unclassified sequences</taxon>
        <taxon>metagenomes</taxon>
        <taxon>ecological metagenomes</taxon>
    </lineage>
</organism>
<evidence type="ECO:0000256" key="3">
    <source>
        <dbReference type="ARBA" id="ARBA00023004"/>
    </source>
</evidence>
<evidence type="ECO:0000256" key="1">
    <source>
        <dbReference type="ARBA" id="ARBA00022714"/>
    </source>
</evidence>
<evidence type="ECO:0000313" key="7">
    <source>
        <dbReference type="EMBL" id="MPM20537.1"/>
    </source>
</evidence>
<dbReference type="Pfam" id="PF00355">
    <property type="entry name" value="Rieske"/>
    <property type="match status" value="1"/>
</dbReference>
<keyword evidence="2" id="KW-0479">Metal-binding</keyword>
<keyword evidence="4" id="KW-0411">Iron-sulfur</keyword>
<protein>
    <submittedName>
        <fullName evidence="7">Biphenyl dioxygenase system ferredoxin subunit</fullName>
    </submittedName>
</protein>
<dbReference type="InterPro" id="IPR036922">
    <property type="entry name" value="Rieske_2Fe-2S_sf"/>
</dbReference>
<evidence type="ECO:0000256" key="5">
    <source>
        <dbReference type="ARBA" id="ARBA00034078"/>
    </source>
</evidence>
<evidence type="ECO:0000259" key="6">
    <source>
        <dbReference type="PROSITE" id="PS51296"/>
    </source>
</evidence>
<gene>
    <name evidence="7" type="primary">bphF_4</name>
    <name evidence="7" type="ORF">SDC9_66968</name>
</gene>
<dbReference type="GO" id="GO:0051213">
    <property type="term" value="F:dioxygenase activity"/>
    <property type="evidence" value="ECO:0007669"/>
    <property type="project" value="UniProtKB-KW"/>
</dbReference>
<accession>A0A644XX83</accession>
<dbReference type="AlphaFoldDB" id="A0A644XX83"/>
<dbReference type="PANTHER" id="PTHR21496">
    <property type="entry name" value="FERREDOXIN-RELATED"/>
    <property type="match status" value="1"/>
</dbReference>
<name>A0A644XX83_9ZZZZ</name>
<reference evidence="7" key="1">
    <citation type="submission" date="2019-08" db="EMBL/GenBank/DDBJ databases">
        <authorList>
            <person name="Kucharzyk K."/>
            <person name="Murdoch R.W."/>
            <person name="Higgins S."/>
            <person name="Loffler F."/>
        </authorList>
    </citation>
    <scope>NUCLEOTIDE SEQUENCE</scope>
</reference>
<dbReference type="PANTHER" id="PTHR21496:SF0">
    <property type="entry name" value="RIESKE DOMAIN-CONTAINING PROTEIN"/>
    <property type="match status" value="1"/>
</dbReference>
<dbReference type="PROSITE" id="PS51296">
    <property type="entry name" value="RIESKE"/>
    <property type="match status" value="1"/>
</dbReference>
<feature type="domain" description="Rieske" evidence="6">
    <location>
        <begin position="11"/>
        <end position="107"/>
    </location>
</feature>
<keyword evidence="7" id="KW-0560">Oxidoreductase</keyword>
<dbReference type="EMBL" id="VSSQ01003406">
    <property type="protein sequence ID" value="MPM20537.1"/>
    <property type="molecule type" value="Genomic_DNA"/>
</dbReference>
<comment type="caution">
    <text evidence="7">The sequence shown here is derived from an EMBL/GenBank/DDBJ whole genome shotgun (WGS) entry which is preliminary data.</text>
</comment>
<dbReference type="SUPFAM" id="SSF50022">
    <property type="entry name" value="ISP domain"/>
    <property type="match status" value="1"/>
</dbReference>